<reference evidence="3" key="1">
    <citation type="submission" date="2017-09" db="EMBL/GenBank/DDBJ databases">
        <authorList>
            <person name="Varghese N."/>
            <person name="Submissions S."/>
        </authorList>
    </citation>
    <scope>NUCLEOTIDE SEQUENCE [LARGE SCALE GENOMIC DNA]</scope>
    <source>
        <strain evidence="3">CGMCC 1.12641</strain>
    </source>
</reference>
<evidence type="ECO:0008006" key="4">
    <source>
        <dbReference type="Google" id="ProtNLM"/>
    </source>
</evidence>
<name>A0A285X212_9FLAO</name>
<dbReference type="Proteomes" id="UP000219193">
    <property type="component" value="Unassembled WGS sequence"/>
</dbReference>
<evidence type="ECO:0000313" key="2">
    <source>
        <dbReference type="EMBL" id="SOC79056.1"/>
    </source>
</evidence>
<gene>
    <name evidence="2" type="ORF">SAMN06296241_0576</name>
</gene>
<protein>
    <recommendedName>
        <fullName evidence="4">Peptidase propeptide and YPEB domain-containing protein</fullName>
    </recommendedName>
</protein>
<organism evidence="2 3">
    <name type="scientific">Salinimicrobium sediminis</name>
    <dbReference type="NCBI Taxonomy" id="1343891"/>
    <lineage>
        <taxon>Bacteria</taxon>
        <taxon>Pseudomonadati</taxon>
        <taxon>Bacteroidota</taxon>
        <taxon>Flavobacteriia</taxon>
        <taxon>Flavobacteriales</taxon>
        <taxon>Flavobacteriaceae</taxon>
        <taxon>Salinimicrobium</taxon>
    </lineage>
</organism>
<proteinExistence type="predicted"/>
<evidence type="ECO:0000256" key="1">
    <source>
        <dbReference type="SAM" id="SignalP"/>
    </source>
</evidence>
<keyword evidence="1" id="KW-0732">Signal</keyword>
<dbReference type="RefSeq" id="WP_097054827.1">
    <property type="nucleotide sequence ID" value="NZ_OCMF01000001.1"/>
</dbReference>
<feature type="chain" id="PRO_5012289856" description="Peptidase propeptide and YPEB domain-containing protein" evidence="1">
    <location>
        <begin position="24"/>
        <end position="113"/>
    </location>
</feature>
<feature type="signal peptide" evidence="1">
    <location>
        <begin position="1"/>
        <end position="23"/>
    </location>
</feature>
<accession>A0A285X212</accession>
<sequence length="113" mass="12682">MKRIFFTAAIAGVMFCTVGTANAQVYENSESETPFVEEQQTVYTQIKEQDLPQEVRQALKKDYEGATLSEVYSSEKDGVVTYKLVLSTPEGEEKDLFADAQGNWVQKVDSDLE</sequence>
<dbReference type="OrthoDB" id="1099258at2"/>
<dbReference type="AlphaFoldDB" id="A0A285X212"/>
<evidence type="ECO:0000313" key="3">
    <source>
        <dbReference type="Proteomes" id="UP000219193"/>
    </source>
</evidence>
<dbReference type="EMBL" id="OCMF01000001">
    <property type="protein sequence ID" value="SOC79056.1"/>
    <property type="molecule type" value="Genomic_DNA"/>
</dbReference>
<dbReference type="SUPFAM" id="SSF160574">
    <property type="entry name" value="BT0923-like"/>
    <property type="match status" value="1"/>
</dbReference>
<keyword evidence="3" id="KW-1185">Reference proteome</keyword>
<dbReference type="Gene3D" id="3.10.450.360">
    <property type="match status" value="1"/>
</dbReference>